<name>A0AA48I341_9FIRM</name>
<feature type="domain" description="HTH myb-type" evidence="2">
    <location>
        <begin position="9"/>
        <end position="56"/>
    </location>
</feature>
<feature type="domain" description="Myb-like" evidence="1">
    <location>
        <begin position="8"/>
        <end position="52"/>
    </location>
</feature>
<dbReference type="InterPro" id="IPR009057">
    <property type="entry name" value="Homeodomain-like_sf"/>
</dbReference>
<dbReference type="Pfam" id="PF00249">
    <property type="entry name" value="Myb_DNA-binding"/>
    <property type="match status" value="1"/>
</dbReference>
<dbReference type="EMBL" id="AP027925">
    <property type="protein sequence ID" value="BED92867.1"/>
    <property type="molecule type" value="Genomic_DNA"/>
</dbReference>
<dbReference type="SUPFAM" id="SSF46689">
    <property type="entry name" value="Homeodomain-like"/>
    <property type="match status" value="1"/>
</dbReference>
<dbReference type="PROSITE" id="PS50090">
    <property type="entry name" value="MYB_LIKE"/>
    <property type="match status" value="1"/>
</dbReference>
<dbReference type="CDD" id="cd00167">
    <property type="entry name" value="SANT"/>
    <property type="match status" value="1"/>
</dbReference>
<dbReference type="GO" id="GO:0003677">
    <property type="term" value="F:DNA binding"/>
    <property type="evidence" value="ECO:0007669"/>
    <property type="project" value="UniProtKB-KW"/>
</dbReference>
<gene>
    <name evidence="3" type="ORF">RsTaC01_0762</name>
</gene>
<dbReference type="PROSITE" id="PS51294">
    <property type="entry name" value="HTH_MYB"/>
    <property type="match status" value="1"/>
</dbReference>
<dbReference type="AlphaFoldDB" id="A0AA48I341"/>
<reference evidence="3" key="1">
    <citation type="journal article" date="2023" name="ISME J.">
        <title>Emergence of putative energy parasites within Clostridia revealed by genome analysis of a novel endosymbiotic clade.</title>
        <authorList>
            <person name="Takahashi K."/>
            <person name="Kuwahara H."/>
            <person name="Horikawa Y."/>
            <person name="Izawa K."/>
            <person name="Kato D."/>
            <person name="Inagaki T."/>
            <person name="Yuki M."/>
            <person name="Ohkuma M."/>
            <person name="Hongoh Y."/>
        </authorList>
    </citation>
    <scope>NUCLEOTIDE SEQUENCE</scope>
    <source>
        <strain evidence="3">RsTa-C01</strain>
    </source>
</reference>
<dbReference type="InterPro" id="IPR017930">
    <property type="entry name" value="Myb_dom"/>
</dbReference>
<dbReference type="Proteomes" id="UP001335720">
    <property type="component" value="Chromosome"/>
</dbReference>
<dbReference type="InterPro" id="IPR001005">
    <property type="entry name" value="SANT/Myb"/>
</dbReference>
<protein>
    <submittedName>
        <fullName evidence="3">Myb-like DNA-binding domain containing protein</fullName>
    </submittedName>
</protein>
<proteinExistence type="predicted"/>
<evidence type="ECO:0000259" key="2">
    <source>
        <dbReference type="PROSITE" id="PS51294"/>
    </source>
</evidence>
<dbReference type="SMART" id="SM00717">
    <property type="entry name" value="SANT"/>
    <property type="match status" value="1"/>
</dbReference>
<dbReference type="Gene3D" id="1.10.10.60">
    <property type="entry name" value="Homeodomain-like"/>
    <property type="match status" value="1"/>
</dbReference>
<organism evidence="3">
    <name type="scientific">Candidatus Paraimprobicoccus trichonymphae</name>
    <dbReference type="NCBI Taxonomy" id="3033793"/>
    <lineage>
        <taxon>Bacteria</taxon>
        <taxon>Bacillati</taxon>
        <taxon>Bacillota</taxon>
        <taxon>Clostridia</taxon>
        <taxon>Candidatus Paraimprobicoccus</taxon>
    </lineage>
</organism>
<keyword evidence="3" id="KW-0238">DNA-binding</keyword>
<dbReference type="KEGG" id="ptrh:RsTaC01_0762"/>
<accession>A0AA48I341</accession>
<evidence type="ECO:0000259" key="1">
    <source>
        <dbReference type="PROSITE" id="PS50090"/>
    </source>
</evidence>
<sequence length="99" mass="11718">MPHSSSTNPFSIEEDQLILNLVNKHGPKWKIIKKSFPTRNIVNIRNRYLFLLKSVKPLLPTPILAKIPFMYPLIKTRKTTDERSNMTFNLRINTYYFSH</sequence>
<evidence type="ECO:0000313" key="3">
    <source>
        <dbReference type="EMBL" id="BED92867.1"/>
    </source>
</evidence>